<feature type="transmembrane region" description="Helical" evidence="8">
    <location>
        <begin position="238"/>
        <end position="266"/>
    </location>
</feature>
<keyword evidence="3" id="KW-0813">Transport</keyword>
<feature type="transmembrane region" description="Helical" evidence="8">
    <location>
        <begin position="15"/>
        <end position="39"/>
    </location>
</feature>
<protein>
    <submittedName>
        <fullName evidence="9">Iron ABC transporter permease</fullName>
    </submittedName>
</protein>
<reference evidence="9 10" key="1">
    <citation type="submission" date="2019-04" db="EMBL/GenBank/DDBJ databases">
        <title>Azoarcus nasutitermitis sp. nov. isolated from termite nest.</title>
        <authorList>
            <person name="Lin S.-Y."/>
            <person name="Hameed A."/>
            <person name="Hsu Y.-H."/>
            <person name="Young C.-C."/>
        </authorList>
    </citation>
    <scope>NUCLEOTIDE SEQUENCE [LARGE SCALE GENOMIC DNA]</scope>
    <source>
        <strain evidence="9 10">CC-YHH838</strain>
    </source>
</reference>
<evidence type="ECO:0000256" key="5">
    <source>
        <dbReference type="ARBA" id="ARBA00022692"/>
    </source>
</evidence>
<dbReference type="InterPro" id="IPR000522">
    <property type="entry name" value="ABC_transptr_permease_BtuC"/>
</dbReference>
<dbReference type="GO" id="GO:0005886">
    <property type="term" value="C:plasma membrane"/>
    <property type="evidence" value="ECO:0007669"/>
    <property type="project" value="UniProtKB-SubCell"/>
</dbReference>
<keyword evidence="5 8" id="KW-0812">Transmembrane</keyword>
<comment type="caution">
    <text evidence="9">The sequence shown here is derived from an EMBL/GenBank/DDBJ whole genome shotgun (WGS) entry which is preliminary data.</text>
</comment>
<dbReference type="PANTHER" id="PTHR30472">
    <property type="entry name" value="FERRIC ENTEROBACTIN TRANSPORT SYSTEM PERMEASE PROTEIN"/>
    <property type="match status" value="1"/>
</dbReference>
<dbReference type="EMBL" id="SSOC01000009">
    <property type="protein sequence ID" value="THF61511.1"/>
    <property type="molecule type" value="Genomic_DNA"/>
</dbReference>
<keyword evidence="4" id="KW-1003">Cell membrane</keyword>
<dbReference type="PANTHER" id="PTHR30472:SF25">
    <property type="entry name" value="ABC TRANSPORTER PERMEASE PROTEIN MJ0876-RELATED"/>
    <property type="match status" value="1"/>
</dbReference>
<evidence type="ECO:0000313" key="10">
    <source>
        <dbReference type="Proteomes" id="UP000308430"/>
    </source>
</evidence>
<keyword evidence="10" id="KW-1185">Reference proteome</keyword>
<feature type="transmembrane region" description="Helical" evidence="8">
    <location>
        <begin position="68"/>
        <end position="85"/>
    </location>
</feature>
<dbReference type="GO" id="GO:0033214">
    <property type="term" value="P:siderophore-iron import into cell"/>
    <property type="evidence" value="ECO:0007669"/>
    <property type="project" value="TreeGrafter"/>
</dbReference>
<dbReference type="GO" id="GO:0022857">
    <property type="term" value="F:transmembrane transporter activity"/>
    <property type="evidence" value="ECO:0007669"/>
    <property type="project" value="InterPro"/>
</dbReference>
<dbReference type="Proteomes" id="UP000308430">
    <property type="component" value="Unassembled WGS sequence"/>
</dbReference>
<feature type="transmembrane region" description="Helical" evidence="8">
    <location>
        <begin position="197"/>
        <end position="218"/>
    </location>
</feature>
<gene>
    <name evidence="9" type="ORF">E6C76_20755</name>
</gene>
<feature type="transmembrane region" description="Helical" evidence="8">
    <location>
        <begin position="97"/>
        <end position="116"/>
    </location>
</feature>
<feature type="transmembrane region" description="Helical" evidence="8">
    <location>
        <begin position="123"/>
        <end position="142"/>
    </location>
</feature>
<dbReference type="SUPFAM" id="SSF81345">
    <property type="entry name" value="ABC transporter involved in vitamin B12 uptake, BtuC"/>
    <property type="match status" value="1"/>
</dbReference>
<dbReference type="AlphaFoldDB" id="A0A4S4APB7"/>
<keyword evidence="7 8" id="KW-0472">Membrane</keyword>
<evidence type="ECO:0000313" key="9">
    <source>
        <dbReference type="EMBL" id="THF61511.1"/>
    </source>
</evidence>
<evidence type="ECO:0000256" key="3">
    <source>
        <dbReference type="ARBA" id="ARBA00022448"/>
    </source>
</evidence>
<proteinExistence type="inferred from homology"/>
<evidence type="ECO:0000256" key="8">
    <source>
        <dbReference type="SAM" id="Phobius"/>
    </source>
</evidence>
<name>A0A4S4APB7_9RHOO</name>
<evidence type="ECO:0000256" key="4">
    <source>
        <dbReference type="ARBA" id="ARBA00022475"/>
    </source>
</evidence>
<accession>A0A4S4APB7</accession>
<dbReference type="RefSeq" id="WP_136350173.1">
    <property type="nucleotide sequence ID" value="NZ_SSOC01000009.1"/>
</dbReference>
<feature type="transmembrane region" description="Helical" evidence="8">
    <location>
        <begin position="311"/>
        <end position="329"/>
    </location>
</feature>
<dbReference type="Pfam" id="PF01032">
    <property type="entry name" value="FecCD"/>
    <property type="match status" value="1"/>
</dbReference>
<dbReference type="OrthoDB" id="9782305at2"/>
<keyword evidence="6 8" id="KW-1133">Transmembrane helix</keyword>
<comment type="subcellular location">
    <subcellularLocation>
        <location evidence="1">Cell membrane</location>
        <topology evidence="1">Multi-pass membrane protein</topology>
    </subcellularLocation>
</comment>
<sequence>MSTRLHGPAGGGTRALIAACMLLLGLGAAGALLLGDFALSPRAVLQALLPGADGSAAFIVRELRLPRLLVGVLAGAGLGMAGAIIQSITRNPLGEPGLMGVSAGAAFGMVASMVLFDLPAARMLLCGVAGGLFAALLTFGLAARMRLQPLYLTLTGMSVNLFFAAAITLLLVSSSVEANGIYYWLTGSLANRTWQHVHLLWPWVLLGLALGAVCARLLDLLALDDSVLRALGMRIATWRLLFGALAVLLTAAAVAATGPLAFIGLVAPHLVRFGLRPHGDALGHRQLLPLSALVGASLVCGADLVANWRMVPVGILCVLLGGPLLIHLIRKQEN</sequence>
<evidence type="ECO:0000256" key="2">
    <source>
        <dbReference type="ARBA" id="ARBA00007935"/>
    </source>
</evidence>
<organism evidence="9 10">
    <name type="scientific">Pseudothauera nasutitermitis</name>
    <dbReference type="NCBI Taxonomy" id="2565930"/>
    <lineage>
        <taxon>Bacteria</taxon>
        <taxon>Pseudomonadati</taxon>
        <taxon>Pseudomonadota</taxon>
        <taxon>Betaproteobacteria</taxon>
        <taxon>Rhodocyclales</taxon>
        <taxon>Zoogloeaceae</taxon>
        <taxon>Pseudothauera</taxon>
    </lineage>
</organism>
<evidence type="ECO:0000256" key="6">
    <source>
        <dbReference type="ARBA" id="ARBA00022989"/>
    </source>
</evidence>
<evidence type="ECO:0000256" key="7">
    <source>
        <dbReference type="ARBA" id="ARBA00023136"/>
    </source>
</evidence>
<evidence type="ECO:0000256" key="1">
    <source>
        <dbReference type="ARBA" id="ARBA00004651"/>
    </source>
</evidence>
<dbReference type="Gene3D" id="1.10.3470.10">
    <property type="entry name" value="ABC transporter involved in vitamin B12 uptake, BtuC"/>
    <property type="match status" value="1"/>
</dbReference>
<dbReference type="InterPro" id="IPR037294">
    <property type="entry name" value="ABC_BtuC-like"/>
</dbReference>
<comment type="similarity">
    <text evidence="2">Belongs to the binding-protein-dependent transport system permease family. FecCD subfamily.</text>
</comment>
<dbReference type="CDD" id="cd06550">
    <property type="entry name" value="TM_ABC_iron-siderophores_like"/>
    <property type="match status" value="1"/>
</dbReference>